<evidence type="ECO:0000259" key="4">
    <source>
        <dbReference type="PROSITE" id="PS01124"/>
    </source>
</evidence>
<dbReference type="EMBL" id="FMYQ01000022">
    <property type="protein sequence ID" value="SDD61171.1"/>
    <property type="molecule type" value="Genomic_DNA"/>
</dbReference>
<keyword evidence="1" id="KW-0805">Transcription regulation</keyword>
<accession>A0A1G6W5P6</accession>
<evidence type="ECO:0000256" key="3">
    <source>
        <dbReference type="ARBA" id="ARBA00023163"/>
    </source>
</evidence>
<dbReference type="InterPro" id="IPR018060">
    <property type="entry name" value="HTH_AraC"/>
</dbReference>
<dbReference type="InterPro" id="IPR018062">
    <property type="entry name" value="HTH_AraC-typ_CS"/>
</dbReference>
<name>A0A1G6W5P6_9BURK</name>
<keyword evidence="6" id="KW-1185">Reference proteome</keyword>
<dbReference type="InterPro" id="IPR009057">
    <property type="entry name" value="Homeodomain-like_sf"/>
</dbReference>
<dbReference type="SUPFAM" id="SSF46689">
    <property type="entry name" value="Homeodomain-like"/>
    <property type="match status" value="1"/>
</dbReference>
<dbReference type="Proteomes" id="UP000198908">
    <property type="component" value="Unassembled WGS sequence"/>
</dbReference>
<keyword evidence="3" id="KW-0804">Transcription</keyword>
<sequence length="68" mass="7557">MSFARWRQQARLLRALELAADGVSVTATALEPGYDNVSAFIDMFRRATGDTPGRYKADKAATRPARLR</sequence>
<organism evidence="5 6">
    <name type="scientific">Paraburkholderia lycopersici</name>
    <dbReference type="NCBI Taxonomy" id="416944"/>
    <lineage>
        <taxon>Bacteria</taxon>
        <taxon>Pseudomonadati</taxon>
        <taxon>Pseudomonadota</taxon>
        <taxon>Betaproteobacteria</taxon>
        <taxon>Burkholderiales</taxon>
        <taxon>Burkholderiaceae</taxon>
        <taxon>Paraburkholderia</taxon>
    </lineage>
</organism>
<reference evidence="6" key="1">
    <citation type="submission" date="2016-09" db="EMBL/GenBank/DDBJ databases">
        <authorList>
            <person name="Varghese N."/>
            <person name="Submissions S."/>
        </authorList>
    </citation>
    <scope>NUCLEOTIDE SEQUENCE [LARGE SCALE GENOMIC DNA]</scope>
    <source>
        <strain evidence="6">TNe-862</strain>
    </source>
</reference>
<dbReference type="GO" id="GO:0043565">
    <property type="term" value="F:sequence-specific DNA binding"/>
    <property type="evidence" value="ECO:0007669"/>
    <property type="project" value="InterPro"/>
</dbReference>
<dbReference type="PROSITE" id="PS01124">
    <property type="entry name" value="HTH_ARAC_FAMILY_2"/>
    <property type="match status" value="1"/>
</dbReference>
<protein>
    <submittedName>
        <fullName evidence="5">Helix-turn-helix domain-containing protein</fullName>
    </submittedName>
</protein>
<gene>
    <name evidence="5" type="ORF">SAMN05421548_12272</name>
</gene>
<dbReference type="GO" id="GO:0003700">
    <property type="term" value="F:DNA-binding transcription factor activity"/>
    <property type="evidence" value="ECO:0007669"/>
    <property type="project" value="InterPro"/>
</dbReference>
<dbReference type="SMART" id="SM00342">
    <property type="entry name" value="HTH_ARAC"/>
    <property type="match status" value="1"/>
</dbReference>
<proteinExistence type="predicted"/>
<evidence type="ECO:0000256" key="2">
    <source>
        <dbReference type="ARBA" id="ARBA00023125"/>
    </source>
</evidence>
<dbReference type="STRING" id="416944.SAMN05421548_12272"/>
<feature type="domain" description="HTH araC/xylS-type" evidence="4">
    <location>
        <begin position="1"/>
        <end position="58"/>
    </location>
</feature>
<dbReference type="AlphaFoldDB" id="A0A1G6W5P6"/>
<dbReference type="PROSITE" id="PS00041">
    <property type="entry name" value="HTH_ARAC_FAMILY_1"/>
    <property type="match status" value="1"/>
</dbReference>
<dbReference type="PANTHER" id="PTHR11019">
    <property type="entry name" value="HTH-TYPE TRANSCRIPTIONAL REGULATOR NIMR"/>
    <property type="match status" value="1"/>
</dbReference>
<evidence type="ECO:0000256" key="1">
    <source>
        <dbReference type="ARBA" id="ARBA00023015"/>
    </source>
</evidence>
<evidence type="ECO:0000313" key="5">
    <source>
        <dbReference type="EMBL" id="SDD61171.1"/>
    </source>
</evidence>
<keyword evidence="2" id="KW-0238">DNA-binding</keyword>
<dbReference type="Gene3D" id="1.10.10.60">
    <property type="entry name" value="Homeodomain-like"/>
    <property type="match status" value="1"/>
</dbReference>
<dbReference type="PANTHER" id="PTHR11019:SF199">
    <property type="entry name" value="HTH-TYPE TRANSCRIPTIONAL REGULATOR NIMR"/>
    <property type="match status" value="1"/>
</dbReference>
<dbReference type="Pfam" id="PF12833">
    <property type="entry name" value="HTH_18"/>
    <property type="match status" value="1"/>
</dbReference>
<evidence type="ECO:0000313" key="6">
    <source>
        <dbReference type="Proteomes" id="UP000198908"/>
    </source>
</evidence>